<name>U1GFX6_9ACTN</name>
<dbReference type="EMBL" id="JNBU01000083">
    <property type="protein sequence ID" value="OCT41833.1"/>
    <property type="molecule type" value="Genomic_DNA"/>
</dbReference>
<feature type="region of interest" description="Disordered" evidence="1">
    <location>
        <begin position="62"/>
        <end position="96"/>
    </location>
</feature>
<protein>
    <submittedName>
        <fullName evidence="2">Uncharacterized protein</fullName>
    </submittedName>
</protein>
<accession>U1GFX6</accession>
<evidence type="ECO:0000313" key="4">
    <source>
        <dbReference type="Proteomes" id="UP000016307"/>
    </source>
</evidence>
<evidence type="ECO:0000313" key="2">
    <source>
        <dbReference type="EMBL" id="ERF57060.1"/>
    </source>
</evidence>
<sequence length="96" mass="10909">MVLRQPDLHQRRHRELTVTLPAGTWFSLPLALNRCLAIAISFGRRSVSSHVATTDSISLTGLVPRHRPHSRGEEHHIILDHQRREHTRRSTATPAS</sequence>
<evidence type="ECO:0000313" key="3">
    <source>
        <dbReference type="EMBL" id="OCT41833.1"/>
    </source>
</evidence>
<reference evidence="3 5" key="2">
    <citation type="submission" date="2014-05" db="EMBL/GenBank/DDBJ databases">
        <authorList>
            <person name="Jahns A.C."/>
            <person name="Eilers H."/>
            <person name="Alexeyev O.A."/>
        </authorList>
    </citation>
    <scope>NUCLEOTIDE SEQUENCE [LARGE SCALE GENOMIC DNA]</scope>
    <source>
        <strain evidence="3 5">DSM 20700</strain>
    </source>
</reference>
<dbReference type="AlphaFoldDB" id="U1GFX6"/>
<proteinExistence type="predicted"/>
<evidence type="ECO:0000313" key="5">
    <source>
        <dbReference type="Proteomes" id="UP000094467"/>
    </source>
</evidence>
<dbReference type="EMBL" id="AOSS01000136">
    <property type="protein sequence ID" value="ERF57060.1"/>
    <property type="molecule type" value="Genomic_DNA"/>
</dbReference>
<keyword evidence="4" id="KW-1185">Reference proteome</keyword>
<dbReference type="Proteomes" id="UP000016307">
    <property type="component" value="Unassembled WGS sequence"/>
</dbReference>
<comment type="caution">
    <text evidence="2">The sequence shown here is derived from an EMBL/GenBank/DDBJ whole genome shotgun (WGS) entry which is preliminary data.</text>
</comment>
<gene>
    <name evidence="2" type="ORF">H641_04186</name>
    <name evidence="3" type="ORF">L860_14325</name>
</gene>
<organism evidence="2 4">
    <name type="scientific">Cutibacterium granulosum DSM 20700</name>
    <dbReference type="NCBI Taxonomy" id="1160719"/>
    <lineage>
        <taxon>Bacteria</taxon>
        <taxon>Bacillati</taxon>
        <taxon>Actinomycetota</taxon>
        <taxon>Actinomycetes</taxon>
        <taxon>Propionibacteriales</taxon>
        <taxon>Propionibacteriaceae</taxon>
        <taxon>Cutibacterium</taxon>
    </lineage>
</organism>
<reference evidence="2 4" key="1">
    <citation type="journal article" date="2013" name="BMC Genomics">
        <title>Comparative genomics reveals distinct host-interacting traits of three major human-associated propionibacteria.</title>
        <authorList>
            <person name="Mak T.N."/>
            <person name="Schmid M."/>
            <person name="Brzuszkiewicz E."/>
            <person name="Zeng G."/>
            <person name="Meyer R."/>
            <person name="Sfanos K.S."/>
            <person name="Brinkmann V."/>
            <person name="Meyer T.F."/>
            <person name="Bruggemann H."/>
        </authorList>
    </citation>
    <scope>NUCLEOTIDE SEQUENCE [LARGE SCALE GENOMIC DNA]</scope>
    <source>
        <strain evidence="2 4">DSM 20700</strain>
    </source>
</reference>
<feature type="compositionally biased region" description="Basic and acidic residues" evidence="1">
    <location>
        <begin position="70"/>
        <end position="83"/>
    </location>
</feature>
<evidence type="ECO:0000256" key="1">
    <source>
        <dbReference type="SAM" id="MobiDB-lite"/>
    </source>
</evidence>